<accession>A0A4U5ME97</accession>
<name>A0A4U5ME97_STECR</name>
<dbReference type="PANTHER" id="PTHR46561:SF11">
    <property type="entry name" value="SERPENTINE RECEPTOR CLASS ALPHA_BETA-14"/>
    <property type="match status" value="1"/>
</dbReference>
<keyword evidence="7" id="KW-1185">Reference proteome</keyword>
<evidence type="ECO:0000313" key="7">
    <source>
        <dbReference type="Proteomes" id="UP000298663"/>
    </source>
</evidence>
<evidence type="ECO:0000256" key="1">
    <source>
        <dbReference type="ARBA" id="ARBA00004141"/>
    </source>
</evidence>
<comment type="subcellular location">
    <subcellularLocation>
        <location evidence="1">Membrane</location>
        <topology evidence="1">Multi-pass membrane protein</topology>
    </subcellularLocation>
</comment>
<feature type="transmembrane region" description="Helical" evidence="5">
    <location>
        <begin position="99"/>
        <end position="122"/>
    </location>
</feature>
<feature type="transmembrane region" description="Helical" evidence="5">
    <location>
        <begin position="310"/>
        <end position="333"/>
    </location>
</feature>
<dbReference type="InterPro" id="IPR019408">
    <property type="entry name" value="7TM_GPCR_serpentine_rcpt_Srab"/>
</dbReference>
<gene>
    <name evidence="6" type="ORF">L596_023654</name>
</gene>
<reference evidence="6 7" key="2">
    <citation type="journal article" date="2019" name="G3 (Bethesda)">
        <title>Hybrid Assembly of the Genome of the Entomopathogenic Nematode Steinernema carpocapsae Identifies the X-Chromosome.</title>
        <authorList>
            <person name="Serra L."/>
            <person name="Macchietto M."/>
            <person name="Macias-Munoz A."/>
            <person name="McGill C.J."/>
            <person name="Rodriguez I.M."/>
            <person name="Rodriguez B."/>
            <person name="Murad R."/>
            <person name="Mortazavi A."/>
        </authorList>
    </citation>
    <scope>NUCLEOTIDE SEQUENCE [LARGE SCALE GENOMIC DNA]</scope>
    <source>
        <strain evidence="6 7">ALL</strain>
    </source>
</reference>
<organism evidence="6 7">
    <name type="scientific">Steinernema carpocapsae</name>
    <name type="common">Entomopathogenic nematode</name>
    <dbReference type="NCBI Taxonomy" id="34508"/>
    <lineage>
        <taxon>Eukaryota</taxon>
        <taxon>Metazoa</taxon>
        <taxon>Ecdysozoa</taxon>
        <taxon>Nematoda</taxon>
        <taxon>Chromadorea</taxon>
        <taxon>Rhabditida</taxon>
        <taxon>Tylenchina</taxon>
        <taxon>Panagrolaimomorpha</taxon>
        <taxon>Strongyloidoidea</taxon>
        <taxon>Steinernematidae</taxon>
        <taxon>Steinernema</taxon>
    </lineage>
</organism>
<dbReference type="AlphaFoldDB" id="A0A4U5ME97"/>
<feature type="transmembrane region" description="Helical" evidence="5">
    <location>
        <begin position="54"/>
        <end position="78"/>
    </location>
</feature>
<feature type="transmembrane region" description="Helical" evidence="5">
    <location>
        <begin position="181"/>
        <end position="200"/>
    </location>
</feature>
<dbReference type="Pfam" id="PF10292">
    <property type="entry name" value="7TM_GPCR_Srab"/>
    <property type="match status" value="1"/>
</dbReference>
<keyword evidence="2 5" id="KW-0812">Transmembrane</keyword>
<evidence type="ECO:0000313" key="6">
    <source>
        <dbReference type="EMBL" id="TKR67507.1"/>
    </source>
</evidence>
<dbReference type="SUPFAM" id="SSF81321">
    <property type="entry name" value="Family A G protein-coupled receptor-like"/>
    <property type="match status" value="1"/>
</dbReference>
<dbReference type="OrthoDB" id="5857479at2759"/>
<dbReference type="EMBL" id="AZBU02000008">
    <property type="protein sequence ID" value="TKR67507.1"/>
    <property type="molecule type" value="Genomic_DNA"/>
</dbReference>
<feature type="transmembrane region" description="Helical" evidence="5">
    <location>
        <begin position="224"/>
        <end position="248"/>
    </location>
</feature>
<evidence type="ECO:0000256" key="2">
    <source>
        <dbReference type="ARBA" id="ARBA00022692"/>
    </source>
</evidence>
<dbReference type="Proteomes" id="UP000298663">
    <property type="component" value="Unassembled WGS sequence"/>
</dbReference>
<keyword evidence="3 5" id="KW-1133">Transmembrane helix</keyword>
<reference evidence="6 7" key="1">
    <citation type="journal article" date="2015" name="Genome Biol.">
        <title>Comparative genomics of Steinernema reveals deeply conserved gene regulatory networks.</title>
        <authorList>
            <person name="Dillman A.R."/>
            <person name="Macchietto M."/>
            <person name="Porter C.F."/>
            <person name="Rogers A."/>
            <person name="Williams B."/>
            <person name="Antoshechkin I."/>
            <person name="Lee M.M."/>
            <person name="Goodwin Z."/>
            <person name="Lu X."/>
            <person name="Lewis E.E."/>
            <person name="Goodrich-Blair H."/>
            <person name="Stock S.P."/>
            <person name="Adams B.J."/>
            <person name="Sternberg P.W."/>
            <person name="Mortazavi A."/>
        </authorList>
    </citation>
    <scope>NUCLEOTIDE SEQUENCE [LARGE SCALE GENOMIC DNA]</scope>
    <source>
        <strain evidence="6 7">ALL</strain>
    </source>
</reference>
<feature type="transmembrane region" description="Helical" evidence="5">
    <location>
        <begin position="276"/>
        <end position="298"/>
    </location>
</feature>
<proteinExistence type="predicted"/>
<dbReference type="InterPro" id="IPR053286">
    <property type="entry name" value="Nematode_rcpt-like_srab"/>
</dbReference>
<keyword evidence="4 5" id="KW-0472">Membrane</keyword>
<evidence type="ECO:0000256" key="4">
    <source>
        <dbReference type="ARBA" id="ARBA00023136"/>
    </source>
</evidence>
<evidence type="ECO:0008006" key="8">
    <source>
        <dbReference type="Google" id="ProtNLM"/>
    </source>
</evidence>
<dbReference type="PANTHER" id="PTHR46561">
    <property type="entry name" value="SERPENTINE RECEPTOR, CLASS AB (CLASS A-LIKE)-RELATED"/>
    <property type="match status" value="1"/>
</dbReference>
<evidence type="ECO:0000256" key="5">
    <source>
        <dbReference type="SAM" id="Phobius"/>
    </source>
</evidence>
<feature type="transmembrane region" description="Helical" evidence="5">
    <location>
        <begin position="142"/>
        <end position="160"/>
    </location>
</feature>
<evidence type="ECO:0000256" key="3">
    <source>
        <dbReference type="ARBA" id="ARBA00022989"/>
    </source>
</evidence>
<dbReference type="GO" id="GO:0016020">
    <property type="term" value="C:membrane"/>
    <property type="evidence" value="ECO:0007669"/>
    <property type="project" value="UniProtKB-SubCell"/>
</dbReference>
<dbReference type="Gene3D" id="1.20.1070.10">
    <property type="entry name" value="Rhodopsin 7-helix transmembrane proteins"/>
    <property type="match status" value="1"/>
</dbReference>
<comment type="caution">
    <text evidence="6">The sequence shown here is derived from an EMBL/GenBank/DDBJ whole genome shotgun (WGS) entry which is preliminary data.</text>
</comment>
<sequence length="383" mass="43915">MCFSSETSISVNLASLRFAQKRPGRLQNGVEVYSIRMEKQEVCEHFLNVSNNSYFHIVLCVQIIFCFVGIVFQVPLWVAARRSEMIHKNTKILLAYHQLGVVMHCAAKLALHINDLFVFLFVSSSSRCDYIPTNLRCFAFRLPITFGMHLTIFASAAVMVERFVATKQLKVYERYGSTLGNWLGVTQLICCVLAMVLMSYDEDFSANNLRSYCTTSDNNNKQRVLVVLIFDVIVELVNVVIFPILFFVNKNLRKAGNQQSLSANYQLTENIRSITVLTPFAVTQLIFVTFYVVAVFFYTTISARLSPEFYPAYLESVSLIPIYAVILPAITWFSHRKYRLQSLNRLNKGMQSQDINDYFKTLQNKWQSKTYKGTFPSVNHRSG</sequence>
<protein>
    <recommendedName>
        <fullName evidence="8">G-protein coupled receptors family 1 profile domain-containing protein</fullName>
    </recommendedName>
</protein>
<dbReference type="STRING" id="34508.A0A4U5ME97"/>